<feature type="transmembrane region" description="Helical" evidence="10">
    <location>
        <begin position="14"/>
        <end position="32"/>
    </location>
</feature>
<dbReference type="NCBIfam" id="TIGR00933">
    <property type="entry name" value="2a38"/>
    <property type="match status" value="1"/>
</dbReference>
<dbReference type="GO" id="GO:0015379">
    <property type="term" value="F:potassium:chloride symporter activity"/>
    <property type="evidence" value="ECO:0007669"/>
    <property type="project" value="InterPro"/>
</dbReference>
<keyword evidence="3" id="KW-1003">Cell membrane</keyword>
<dbReference type="OrthoDB" id="9810952at2"/>
<accession>A0A1C7IFC5</accession>
<keyword evidence="2" id="KW-0813">Transport</keyword>
<feature type="transmembrane region" description="Helical" evidence="10">
    <location>
        <begin position="234"/>
        <end position="252"/>
    </location>
</feature>
<dbReference type="Pfam" id="PF02386">
    <property type="entry name" value="TrkH"/>
    <property type="match status" value="1"/>
</dbReference>
<gene>
    <name evidence="11" type="ORF">A4V09_23020</name>
</gene>
<dbReference type="AlphaFoldDB" id="A0A1C7IFC5"/>
<feature type="transmembrane region" description="Helical" evidence="10">
    <location>
        <begin position="129"/>
        <end position="150"/>
    </location>
</feature>
<evidence type="ECO:0000256" key="8">
    <source>
        <dbReference type="ARBA" id="ARBA00023065"/>
    </source>
</evidence>
<feature type="transmembrane region" description="Helical" evidence="10">
    <location>
        <begin position="75"/>
        <end position="98"/>
    </location>
</feature>
<dbReference type="InterPro" id="IPR003445">
    <property type="entry name" value="Cat_transpt"/>
</dbReference>
<keyword evidence="6" id="KW-0630">Potassium</keyword>
<feature type="transmembrane region" description="Helical" evidence="10">
    <location>
        <begin position="195"/>
        <end position="214"/>
    </location>
</feature>
<comment type="subcellular location">
    <subcellularLocation>
        <location evidence="1">Cell membrane</location>
        <topology evidence="1">Multi-pass membrane protein</topology>
    </subcellularLocation>
</comment>
<dbReference type="KEGG" id="byl:A4V09_23020"/>
<evidence type="ECO:0000313" key="12">
    <source>
        <dbReference type="Proteomes" id="UP000092574"/>
    </source>
</evidence>
<proteinExistence type="predicted"/>
<feature type="transmembrane region" description="Helical" evidence="10">
    <location>
        <begin position="297"/>
        <end position="329"/>
    </location>
</feature>
<protein>
    <submittedName>
        <fullName evidence="11">Trk family potassium uptake protein</fullName>
    </submittedName>
</protein>
<keyword evidence="5 10" id="KW-0812">Transmembrane</keyword>
<evidence type="ECO:0000256" key="4">
    <source>
        <dbReference type="ARBA" id="ARBA00022538"/>
    </source>
</evidence>
<keyword evidence="9 10" id="KW-0472">Membrane</keyword>
<evidence type="ECO:0000256" key="6">
    <source>
        <dbReference type="ARBA" id="ARBA00022958"/>
    </source>
</evidence>
<reference evidence="11" key="1">
    <citation type="submission" date="2017-04" db="EMBL/GenBank/DDBJ databases">
        <title>Complete Genome Sequences of Twelve Strains of a Stable Defined Moderately Diverse Mouse Microbiota 2 (sDMDMm2).</title>
        <authorList>
            <person name="Uchimura Y."/>
            <person name="Wyss M."/>
            <person name="Brugiroux S."/>
            <person name="Limenitakis J.P."/>
            <person name="Stecher B."/>
            <person name="McCoy K.D."/>
            <person name="Macpherson A.J."/>
        </authorList>
    </citation>
    <scope>NUCLEOTIDE SEQUENCE</scope>
    <source>
        <strain evidence="11">YL58</strain>
    </source>
</reference>
<evidence type="ECO:0000256" key="7">
    <source>
        <dbReference type="ARBA" id="ARBA00022989"/>
    </source>
</evidence>
<feature type="transmembrane region" description="Helical" evidence="10">
    <location>
        <begin position="377"/>
        <end position="397"/>
    </location>
</feature>
<dbReference type="PANTHER" id="PTHR32024:SF1">
    <property type="entry name" value="KTR SYSTEM POTASSIUM UPTAKE PROTEIN B"/>
    <property type="match status" value="1"/>
</dbReference>
<evidence type="ECO:0000313" key="11">
    <source>
        <dbReference type="EMBL" id="ANU78367.1"/>
    </source>
</evidence>
<evidence type="ECO:0000256" key="5">
    <source>
        <dbReference type="ARBA" id="ARBA00022692"/>
    </source>
</evidence>
<evidence type="ECO:0000256" key="1">
    <source>
        <dbReference type="ARBA" id="ARBA00004651"/>
    </source>
</evidence>
<dbReference type="PANTHER" id="PTHR32024">
    <property type="entry name" value="TRK SYSTEM POTASSIUM UPTAKE PROTEIN TRKG-RELATED"/>
    <property type="match status" value="1"/>
</dbReference>
<feature type="transmembrane region" description="Helical" evidence="10">
    <location>
        <begin position="409"/>
        <end position="429"/>
    </location>
</feature>
<feature type="transmembrane region" description="Helical" evidence="10">
    <location>
        <begin position="350"/>
        <end position="371"/>
    </location>
</feature>
<keyword evidence="8" id="KW-0406">Ion transport</keyword>
<sequence length="448" mass="48344">MSGIKKHHWTTTKLIVFGYLAVITTGTLLLMLPVSSRQMTAVPFMDAWFTATSATCVTGLVLHDTYTFWSSFGQGVILLLIQIGGIGFMTIAISALTITKRKIGLSQRLLMQESVAAPQVGGIVRMAKFVFGGTVLFEGIGAILLSFYFVPRLGLGKGIYFSVFHSISAFCNAGIDLMGNFEPGSSLMTASGSPLVSITIMLLIIVGGLGFLVWSDIREHKWHYKNYKLHTKVVLMATTILIFSGAVLMFFFELGKPSMEGRSFGEQVLCAFFQAVTPRTAGFNTVDLTTLTGCSKILMVGLMFIGGSPGSTAGGIKTTTMFIMILSIWSEFRKRKDIECFRRRMEENALRHASCVTMLYGLLILVGTVLISSADGVMIQDALFEAASAIGTVGLSLGITAQLGTVSHIVLILLMFIGRVGGITILIAFGNRIACIPSKLPMEKVSVG</sequence>
<dbReference type="STRING" id="1796616.A4V09_23020"/>
<evidence type="ECO:0000256" key="2">
    <source>
        <dbReference type="ARBA" id="ARBA00022448"/>
    </source>
</evidence>
<keyword evidence="4" id="KW-0633">Potassium transport</keyword>
<dbReference type="RefSeq" id="WP_065544450.1">
    <property type="nucleotide sequence ID" value="NZ_CP015405.2"/>
</dbReference>
<evidence type="ECO:0000256" key="10">
    <source>
        <dbReference type="SAM" id="Phobius"/>
    </source>
</evidence>
<name>A0A1C7IFC5_9FIRM</name>
<dbReference type="EMBL" id="CP015405">
    <property type="protein sequence ID" value="ANU78367.1"/>
    <property type="molecule type" value="Genomic_DNA"/>
</dbReference>
<keyword evidence="12" id="KW-1185">Reference proteome</keyword>
<evidence type="ECO:0000256" key="3">
    <source>
        <dbReference type="ARBA" id="ARBA00022475"/>
    </source>
</evidence>
<keyword evidence="7 10" id="KW-1133">Transmembrane helix</keyword>
<dbReference type="GO" id="GO:0005886">
    <property type="term" value="C:plasma membrane"/>
    <property type="evidence" value="ECO:0007669"/>
    <property type="project" value="UniProtKB-SubCell"/>
</dbReference>
<dbReference type="Proteomes" id="UP000092574">
    <property type="component" value="Chromosome"/>
</dbReference>
<evidence type="ECO:0000256" key="9">
    <source>
        <dbReference type="ARBA" id="ARBA00023136"/>
    </source>
</evidence>
<organism evidence="11 12">
    <name type="scientific">Blautia pseudococcoides</name>
    <dbReference type="NCBI Taxonomy" id="1796616"/>
    <lineage>
        <taxon>Bacteria</taxon>
        <taxon>Bacillati</taxon>
        <taxon>Bacillota</taxon>
        <taxon>Clostridia</taxon>
        <taxon>Lachnospirales</taxon>
        <taxon>Lachnospiraceae</taxon>
        <taxon>Blautia</taxon>
    </lineage>
</organism>
<dbReference type="InterPro" id="IPR004772">
    <property type="entry name" value="TrkH"/>
</dbReference>